<protein>
    <submittedName>
        <fullName evidence="2">Uncharacterized protein</fullName>
    </submittedName>
</protein>
<proteinExistence type="predicted"/>
<dbReference type="EMBL" id="UOFQ01000178">
    <property type="protein sequence ID" value="VAW90290.1"/>
    <property type="molecule type" value="Genomic_DNA"/>
</dbReference>
<feature type="region of interest" description="Disordered" evidence="1">
    <location>
        <begin position="1"/>
        <end position="25"/>
    </location>
</feature>
<feature type="compositionally biased region" description="Basic and acidic residues" evidence="1">
    <location>
        <begin position="1"/>
        <end position="16"/>
    </location>
</feature>
<evidence type="ECO:0000313" key="2">
    <source>
        <dbReference type="EMBL" id="VAW90290.1"/>
    </source>
</evidence>
<name>A0A3B0ZM80_9ZZZZ</name>
<dbReference type="AlphaFoldDB" id="A0A3B0ZM80"/>
<organism evidence="2">
    <name type="scientific">hydrothermal vent metagenome</name>
    <dbReference type="NCBI Taxonomy" id="652676"/>
    <lineage>
        <taxon>unclassified sequences</taxon>
        <taxon>metagenomes</taxon>
        <taxon>ecological metagenomes</taxon>
    </lineage>
</organism>
<gene>
    <name evidence="2" type="ORF">MNBD_GAMMA17-1692</name>
</gene>
<sequence>MSDISGREDDGIERMPLKTFTETAY</sequence>
<feature type="non-terminal residue" evidence="2">
    <location>
        <position position="25"/>
    </location>
</feature>
<accession>A0A3B0ZM80</accession>
<evidence type="ECO:0000256" key="1">
    <source>
        <dbReference type="SAM" id="MobiDB-lite"/>
    </source>
</evidence>
<reference evidence="2" key="1">
    <citation type="submission" date="2018-06" db="EMBL/GenBank/DDBJ databases">
        <authorList>
            <person name="Zhirakovskaya E."/>
        </authorList>
    </citation>
    <scope>NUCLEOTIDE SEQUENCE</scope>
</reference>